<evidence type="ECO:0000313" key="2">
    <source>
        <dbReference type="EMBL" id="EGO25446.1"/>
    </source>
</evidence>
<feature type="transmembrane region" description="Helical" evidence="1">
    <location>
        <begin position="36"/>
        <end position="53"/>
    </location>
</feature>
<dbReference type="AlphaFoldDB" id="F8NSX3"/>
<dbReference type="EMBL" id="GL945433">
    <property type="protein sequence ID" value="EGO25446.1"/>
    <property type="molecule type" value="Genomic_DNA"/>
</dbReference>
<name>F8NSX3_SERL9</name>
<dbReference type="KEGG" id="sla:SERLADRAFT_368847"/>
<protein>
    <submittedName>
        <fullName evidence="2">Uncharacterized protein</fullName>
    </submittedName>
</protein>
<keyword evidence="1" id="KW-0812">Transmembrane</keyword>
<accession>F8NSX3</accession>
<keyword evidence="1" id="KW-0472">Membrane</keyword>
<dbReference type="HOGENOM" id="CLU_3033833_0_0_1"/>
<dbReference type="Proteomes" id="UP000008064">
    <property type="component" value="Unassembled WGS sequence"/>
</dbReference>
<sequence length="55" mass="6300">MEDMHTYAYLPFGPDIITVSHQYHTTISQDLQSPQLPTMVAIIWIPISVVIVFQL</sequence>
<keyword evidence="1" id="KW-1133">Transmembrane helix</keyword>
<organism>
    <name type="scientific">Serpula lacrymans var. lacrymans (strain S7.9)</name>
    <name type="common">Dry rot fungus</name>
    <dbReference type="NCBI Taxonomy" id="578457"/>
    <lineage>
        <taxon>Eukaryota</taxon>
        <taxon>Fungi</taxon>
        <taxon>Dikarya</taxon>
        <taxon>Basidiomycota</taxon>
        <taxon>Agaricomycotina</taxon>
        <taxon>Agaricomycetes</taxon>
        <taxon>Agaricomycetidae</taxon>
        <taxon>Boletales</taxon>
        <taxon>Coniophorineae</taxon>
        <taxon>Serpulaceae</taxon>
        <taxon>Serpula</taxon>
    </lineage>
</organism>
<proteinExistence type="predicted"/>
<reference evidence="2" key="1">
    <citation type="submission" date="2011-04" db="EMBL/GenBank/DDBJ databases">
        <title>Evolution of plant cell wall degrading machinery underlies the functional diversity of forest fungi.</title>
        <authorList>
            <consortium name="US DOE Joint Genome Institute (JGI-PGF)"/>
            <person name="Eastwood D.C."/>
            <person name="Floudas D."/>
            <person name="Binder M."/>
            <person name="Majcherczyk A."/>
            <person name="Schneider P."/>
            <person name="Aerts A."/>
            <person name="Asiegbu F.O."/>
            <person name="Baker S.E."/>
            <person name="Barry K."/>
            <person name="Bendiksby M."/>
            <person name="Blumentritt M."/>
            <person name="Coutinho P.M."/>
            <person name="Cullen D."/>
            <person name="Cullen D."/>
            <person name="Gathman A."/>
            <person name="Goodell B."/>
            <person name="Henrissat B."/>
            <person name="Ihrmark K."/>
            <person name="Kauserud H."/>
            <person name="Kohler A."/>
            <person name="LaButti K."/>
            <person name="Lapidus A."/>
            <person name="Lavin J.L."/>
            <person name="Lee Y.-H."/>
            <person name="Lindquist E."/>
            <person name="Lilly W."/>
            <person name="Lucas S."/>
            <person name="Morin E."/>
            <person name="Murat C."/>
            <person name="Oguiza J.A."/>
            <person name="Park J."/>
            <person name="Pisabarro A.G."/>
            <person name="Riley R."/>
            <person name="Rosling A."/>
            <person name="Salamov A."/>
            <person name="Schmidt O."/>
            <person name="Schmutz J."/>
            <person name="Skrede I."/>
            <person name="Stenlid J."/>
            <person name="Wiebenga A."/>
            <person name="Xie X."/>
            <person name="Kues U."/>
            <person name="Hibbett D.S."/>
            <person name="Hoffmeister D."/>
            <person name="Hogberg N."/>
            <person name="Martin F."/>
            <person name="Grigoriev I.V."/>
            <person name="Watkinson S.C."/>
        </authorList>
    </citation>
    <scope>NUCLEOTIDE SEQUENCE</scope>
    <source>
        <strain evidence="2">S7.9</strain>
    </source>
</reference>
<dbReference type="RefSeq" id="XP_007317568.1">
    <property type="nucleotide sequence ID" value="XM_007317506.1"/>
</dbReference>
<evidence type="ECO:0000256" key="1">
    <source>
        <dbReference type="SAM" id="Phobius"/>
    </source>
</evidence>
<dbReference type="GeneID" id="18810269"/>
<gene>
    <name evidence="2" type="ORF">SERLADRAFT_368847</name>
</gene>